<evidence type="ECO:0000256" key="4">
    <source>
        <dbReference type="ARBA" id="ARBA00023242"/>
    </source>
</evidence>
<name>A0A319DBJ8_9EURO</name>
<protein>
    <recommendedName>
        <fullName evidence="7">HORMA domain-containing protein</fullName>
    </recommendedName>
</protein>
<dbReference type="OrthoDB" id="1928087at2759"/>
<dbReference type="CDD" id="cd15558">
    <property type="entry name" value="PHD_Hop1p_like"/>
    <property type="match status" value="1"/>
</dbReference>
<dbReference type="EMBL" id="KZ825866">
    <property type="protein sequence ID" value="PYH94719.1"/>
    <property type="molecule type" value="Genomic_DNA"/>
</dbReference>
<proteinExistence type="predicted"/>
<evidence type="ECO:0000256" key="5">
    <source>
        <dbReference type="ARBA" id="ARBA00023254"/>
    </source>
</evidence>
<dbReference type="SUPFAM" id="SSF56019">
    <property type="entry name" value="The spindle assembly checkpoint protein mad2"/>
    <property type="match status" value="1"/>
</dbReference>
<feature type="region of interest" description="Disordered" evidence="6">
    <location>
        <begin position="656"/>
        <end position="792"/>
    </location>
</feature>
<dbReference type="AlphaFoldDB" id="A0A319DBJ8"/>
<dbReference type="PANTHER" id="PTHR48225:SF7">
    <property type="entry name" value="MEIOSIS-SPECIFIC PROTEIN HOP1"/>
    <property type="match status" value="1"/>
</dbReference>
<accession>A0A319DBJ8</accession>
<feature type="compositionally biased region" description="Basic and acidic residues" evidence="6">
    <location>
        <begin position="673"/>
        <end position="691"/>
    </location>
</feature>
<feature type="domain" description="HORMA" evidence="7">
    <location>
        <begin position="61"/>
        <end position="302"/>
    </location>
</feature>
<evidence type="ECO:0000256" key="3">
    <source>
        <dbReference type="ARBA" id="ARBA00022454"/>
    </source>
</evidence>
<dbReference type="Proteomes" id="UP000247810">
    <property type="component" value="Unassembled WGS sequence"/>
</dbReference>
<evidence type="ECO:0000313" key="8">
    <source>
        <dbReference type="EMBL" id="PYH94719.1"/>
    </source>
</evidence>
<dbReference type="VEuPathDB" id="FungiDB:BO71DRAFT_409099"/>
<reference evidence="8 9" key="1">
    <citation type="submission" date="2018-02" db="EMBL/GenBank/DDBJ databases">
        <title>The genomes of Aspergillus section Nigri reveals drivers in fungal speciation.</title>
        <authorList>
            <consortium name="DOE Joint Genome Institute"/>
            <person name="Vesth T.C."/>
            <person name="Nybo J."/>
            <person name="Theobald S."/>
            <person name="Brandl J."/>
            <person name="Frisvad J.C."/>
            <person name="Nielsen K.F."/>
            <person name="Lyhne E.K."/>
            <person name="Kogle M.E."/>
            <person name="Kuo A."/>
            <person name="Riley R."/>
            <person name="Clum A."/>
            <person name="Nolan M."/>
            <person name="Lipzen A."/>
            <person name="Salamov A."/>
            <person name="Henrissat B."/>
            <person name="Wiebenga A."/>
            <person name="De vries R.P."/>
            <person name="Grigoriev I.V."/>
            <person name="Mortensen U.H."/>
            <person name="Andersen M.R."/>
            <person name="Baker S.E."/>
        </authorList>
    </citation>
    <scope>NUCLEOTIDE SEQUENCE [LARGE SCALE GENOMIC DNA]</scope>
    <source>
        <strain evidence="8 9">CBS 707.79</strain>
    </source>
</reference>
<keyword evidence="5" id="KW-0469">Meiosis</keyword>
<evidence type="ECO:0000256" key="2">
    <source>
        <dbReference type="ARBA" id="ARBA00004286"/>
    </source>
</evidence>
<dbReference type="GO" id="GO:0051598">
    <property type="term" value="P:meiotic recombination checkpoint signaling"/>
    <property type="evidence" value="ECO:0007669"/>
    <property type="project" value="TreeGrafter"/>
</dbReference>
<dbReference type="Pfam" id="PF02301">
    <property type="entry name" value="HORMA"/>
    <property type="match status" value="1"/>
</dbReference>
<dbReference type="InterPro" id="IPR003511">
    <property type="entry name" value="HORMA_dom"/>
</dbReference>
<dbReference type="InterPro" id="IPR051294">
    <property type="entry name" value="HORMA_MeioticProgression"/>
</dbReference>
<dbReference type="Gene3D" id="3.30.900.10">
    <property type="entry name" value="HORMA domain"/>
    <property type="match status" value="1"/>
</dbReference>
<comment type="subcellular location">
    <subcellularLocation>
        <location evidence="2">Chromosome</location>
    </subcellularLocation>
    <subcellularLocation>
        <location evidence="1">Nucleus</location>
    </subcellularLocation>
</comment>
<dbReference type="Gene3D" id="3.30.40.10">
    <property type="entry name" value="Zinc/RING finger domain, C3HC4 (zinc finger)"/>
    <property type="match status" value="1"/>
</dbReference>
<dbReference type="PANTHER" id="PTHR48225">
    <property type="entry name" value="HORMA DOMAIN-CONTAINING PROTEIN 1"/>
    <property type="match status" value="1"/>
</dbReference>
<dbReference type="GO" id="GO:0007130">
    <property type="term" value="P:synaptonemal complex assembly"/>
    <property type="evidence" value="ECO:0007669"/>
    <property type="project" value="TreeGrafter"/>
</dbReference>
<evidence type="ECO:0000256" key="6">
    <source>
        <dbReference type="SAM" id="MobiDB-lite"/>
    </source>
</evidence>
<dbReference type="InterPro" id="IPR013083">
    <property type="entry name" value="Znf_RING/FYVE/PHD"/>
</dbReference>
<keyword evidence="4" id="KW-0539">Nucleus</keyword>
<evidence type="ECO:0000256" key="1">
    <source>
        <dbReference type="ARBA" id="ARBA00004123"/>
    </source>
</evidence>
<feature type="region of interest" description="Disordered" evidence="6">
    <location>
        <begin position="353"/>
        <end position="384"/>
    </location>
</feature>
<dbReference type="InterPro" id="IPR036570">
    <property type="entry name" value="HORMA_dom_sf"/>
</dbReference>
<evidence type="ECO:0000259" key="7">
    <source>
        <dbReference type="PROSITE" id="PS50815"/>
    </source>
</evidence>
<sequence>MVRIKFTGPPSTVQVQAQAQAPQNLHTLASNSRPVTRVKAQDVIEAPPELRLEERVSLKQQQSLELVQIMLHVSFGTLFYLREFLPLPCFDDRDLREAQRESNLSYRQFIDNEARVSDVPFGQGRKGQPLKIIIRGTDPKADMILDILETGIFDALSRNVLEAVQLTILVDKDAPDNVLESYTFSFKYTGGSRDIDSRLESLSIEPMGYVADIKSAQTARIGLETIVRRLITLSAFLPTLPNKRNLGVHLFYTDDCPPDYEPPGFNEANDDLIKFPLNKNWRRETQSCGSMDSGWHTVGLKITSLKWTGPEPEGSEAPPQVPPGLEYNDAMRRMEDIGFEDKEDMLRTMGSIPSVAVENPGPAVEDRPCATEDLPEAPPQRTDDLAEGTQDLAEGTQDLADKLQLQMMLPSQGTSQESDLMSTQPIKPTITIEENDAPPAESGKFILTDDSRDKIQEFFRSHDLDASKTAEGQSPVQCQCGWDGEEAAMIECAFCQTRQHLLCYGYENSSDPRVPDVHACYQCLLKPAESELLREMSSLVLLRRAVRIILGEGYPSTTSIFTQKLHCNGQTVVQITDLLKKRKLLQPTSGYKSKGFLRRGLPKFSIPALKDAEQRLQEEILSPMIKIQHHYVQGGPQDEFKLSRSVTGDELEPIAKSMSQEDEESPSEIKASVQERQKSPERTAEVVETRLTRKRKASMTSGSSQQNTTKSVDELQPERLGRVLRKDSKKEAEEEANVNKTPKQVNKTPKQTPAHRKLGDSSLRRSSRKRRKISNYSKIIDVGAENSDKDAS</sequence>
<dbReference type="STRING" id="1448320.A0A319DBJ8"/>
<dbReference type="GO" id="GO:0005694">
    <property type="term" value="C:chromosome"/>
    <property type="evidence" value="ECO:0007669"/>
    <property type="project" value="UniProtKB-SubCell"/>
</dbReference>
<gene>
    <name evidence="8" type="ORF">BO71DRAFT_409099</name>
</gene>
<organism evidence="8 9">
    <name type="scientific">Aspergillus ellipticus CBS 707.79</name>
    <dbReference type="NCBI Taxonomy" id="1448320"/>
    <lineage>
        <taxon>Eukaryota</taxon>
        <taxon>Fungi</taxon>
        <taxon>Dikarya</taxon>
        <taxon>Ascomycota</taxon>
        <taxon>Pezizomycotina</taxon>
        <taxon>Eurotiomycetes</taxon>
        <taxon>Eurotiomycetidae</taxon>
        <taxon>Eurotiales</taxon>
        <taxon>Aspergillaceae</taxon>
        <taxon>Aspergillus</taxon>
        <taxon>Aspergillus subgen. Circumdati</taxon>
    </lineage>
</organism>
<feature type="compositionally biased region" description="Basic and acidic residues" evidence="6">
    <location>
        <begin position="711"/>
        <end position="732"/>
    </location>
</feature>
<keyword evidence="9" id="KW-1185">Reference proteome</keyword>
<dbReference type="PROSITE" id="PS50815">
    <property type="entry name" value="HORMA"/>
    <property type="match status" value="1"/>
</dbReference>
<dbReference type="InterPro" id="IPR011011">
    <property type="entry name" value="Znf_FYVE_PHD"/>
</dbReference>
<dbReference type="GO" id="GO:0005634">
    <property type="term" value="C:nucleus"/>
    <property type="evidence" value="ECO:0007669"/>
    <property type="project" value="UniProtKB-SubCell"/>
</dbReference>
<feature type="compositionally biased region" description="Polar residues" evidence="6">
    <location>
        <begin position="698"/>
        <end position="710"/>
    </location>
</feature>
<evidence type="ECO:0000313" key="9">
    <source>
        <dbReference type="Proteomes" id="UP000247810"/>
    </source>
</evidence>
<keyword evidence="3" id="KW-0158">Chromosome</keyword>
<dbReference type="SUPFAM" id="SSF57903">
    <property type="entry name" value="FYVE/PHD zinc finger"/>
    <property type="match status" value="1"/>
</dbReference>
<feature type="compositionally biased region" description="Polar residues" evidence="6">
    <location>
        <begin position="738"/>
        <end position="751"/>
    </location>
</feature>